<dbReference type="AlphaFoldDB" id="A0A2N9LKF3"/>
<dbReference type="Proteomes" id="UP000239735">
    <property type="component" value="Unassembled WGS sequence"/>
</dbReference>
<evidence type="ECO:0000313" key="2">
    <source>
        <dbReference type="Proteomes" id="UP000239735"/>
    </source>
</evidence>
<reference evidence="2" key="1">
    <citation type="submission" date="2018-02" db="EMBL/GenBank/DDBJ databases">
        <authorList>
            <person name="Hausmann B."/>
        </authorList>
    </citation>
    <scope>NUCLEOTIDE SEQUENCE [LARGE SCALE GENOMIC DNA]</scope>
    <source>
        <strain evidence="2">Peat soil MAG SbA5</strain>
    </source>
</reference>
<name>A0A2N9LKF3_9BACT</name>
<organism evidence="1 2">
    <name type="scientific">Candidatus Sulfuritelmatomonas gaucii</name>
    <dbReference type="NCBI Taxonomy" id="2043161"/>
    <lineage>
        <taxon>Bacteria</taxon>
        <taxon>Pseudomonadati</taxon>
        <taxon>Acidobacteriota</taxon>
        <taxon>Terriglobia</taxon>
        <taxon>Terriglobales</taxon>
        <taxon>Acidobacteriaceae</taxon>
        <taxon>Candidatus Sulfuritelmatomonas</taxon>
    </lineage>
</organism>
<proteinExistence type="predicted"/>
<accession>A0A2N9LKF3</accession>
<protein>
    <submittedName>
        <fullName evidence="1">Uncharacterized protein</fullName>
    </submittedName>
</protein>
<gene>
    <name evidence="1" type="ORF">SBA5_400035</name>
</gene>
<dbReference type="EMBL" id="OKRB01000098">
    <property type="protein sequence ID" value="SPE23624.1"/>
    <property type="molecule type" value="Genomic_DNA"/>
</dbReference>
<evidence type="ECO:0000313" key="1">
    <source>
        <dbReference type="EMBL" id="SPE23624.1"/>
    </source>
</evidence>
<sequence>MNAGPVPCNSPIPGTGQIGTRILGVSYRLHELATLRLSVCLMLLSAYAVEEIVHR</sequence>